<name>N1PGK2_DOTSN</name>
<dbReference type="PRINTS" id="PR00143">
    <property type="entry name" value="CITRTSNTHASE"/>
</dbReference>
<dbReference type="GO" id="GO:0046912">
    <property type="term" value="F:acyltransferase activity, acyl groups converted into alkyl on transfer"/>
    <property type="evidence" value="ECO:0007669"/>
    <property type="project" value="InterPro"/>
</dbReference>
<comment type="similarity">
    <text evidence="1 3">Belongs to the citrate synthase family.</text>
</comment>
<evidence type="ECO:0000256" key="3">
    <source>
        <dbReference type="RuleBase" id="RU000441"/>
    </source>
</evidence>
<dbReference type="Pfam" id="PF00285">
    <property type="entry name" value="Citrate_synt"/>
    <property type="match status" value="1"/>
</dbReference>
<reference evidence="5" key="1">
    <citation type="journal article" date="2012" name="PLoS Genet.">
        <title>The genomes of the fungal plant pathogens Cladosporium fulvum and Dothistroma septosporum reveal adaptation to different hosts and lifestyles but also signatures of common ancestry.</title>
        <authorList>
            <person name="de Wit P.J.G.M."/>
            <person name="van der Burgt A."/>
            <person name="Oekmen B."/>
            <person name="Stergiopoulos I."/>
            <person name="Abd-Elsalam K.A."/>
            <person name="Aerts A.L."/>
            <person name="Bahkali A.H."/>
            <person name="Beenen H.G."/>
            <person name="Chettri P."/>
            <person name="Cox M.P."/>
            <person name="Datema E."/>
            <person name="de Vries R.P."/>
            <person name="Dhillon B."/>
            <person name="Ganley A.R."/>
            <person name="Griffiths S.A."/>
            <person name="Guo Y."/>
            <person name="Hamelin R.C."/>
            <person name="Henrissat B."/>
            <person name="Kabir M.S."/>
            <person name="Jashni M.K."/>
            <person name="Kema G."/>
            <person name="Klaubauf S."/>
            <person name="Lapidus A."/>
            <person name="Levasseur A."/>
            <person name="Lindquist E."/>
            <person name="Mehrabi R."/>
            <person name="Ohm R.A."/>
            <person name="Owen T.J."/>
            <person name="Salamov A."/>
            <person name="Schwelm A."/>
            <person name="Schijlen E."/>
            <person name="Sun H."/>
            <person name="van den Burg H.A."/>
            <person name="van Ham R.C.H.J."/>
            <person name="Zhang S."/>
            <person name="Goodwin S.B."/>
            <person name="Grigoriev I.V."/>
            <person name="Collemare J."/>
            <person name="Bradshaw R.E."/>
        </authorList>
    </citation>
    <scope>NUCLEOTIDE SEQUENCE [LARGE SCALE GENOMIC DNA]</scope>
    <source>
        <strain evidence="5">NZE10 / CBS 128990</strain>
    </source>
</reference>
<evidence type="ECO:0000256" key="2">
    <source>
        <dbReference type="ARBA" id="ARBA00022679"/>
    </source>
</evidence>
<dbReference type="HOGENOM" id="CLU_025068_0_0_1"/>
<reference evidence="4 5" key="2">
    <citation type="journal article" date="2012" name="PLoS Pathog.">
        <title>Diverse lifestyles and strategies of plant pathogenesis encoded in the genomes of eighteen Dothideomycetes fungi.</title>
        <authorList>
            <person name="Ohm R.A."/>
            <person name="Feau N."/>
            <person name="Henrissat B."/>
            <person name="Schoch C.L."/>
            <person name="Horwitz B.A."/>
            <person name="Barry K.W."/>
            <person name="Condon B.J."/>
            <person name="Copeland A.C."/>
            <person name="Dhillon B."/>
            <person name="Glaser F."/>
            <person name="Hesse C.N."/>
            <person name="Kosti I."/>
            <person name="LaButti K."/>
            <person name="Lindquist E.A."/>
            <person name="Lucas S."/>
            <person name="Salamov A.A."/>
            <person name="Bradshaw R.E."/>
            <person name="Ciuffetti L."/>
            <person name="Hamelin R.C."/>
            <person name="Kema G.H.J."/>
            <person name="Lawrence C."/>
            <person name="Scott J.A."/>
            <person name="Spatafora J.W."/>
            <person name="Turgeon B.G."/>
            <person name="de Wit P.J.G.M."/>
            <person name="Zhong S."/>
            <person name="Goodwin S.B."/>
            <person name="Grigoriev I.V."/>
        </authorList>
    </citation>
    <scope>NUCLEOTIDE SEQUENCE [LARGE SCALE GENOMIC DNA]</scope>
    <source>
        <strain evidence="5">NZE10 / CBS 128990</strain>
    </source>
</reference>
<dbReference type="InterPro" id="IPR016143">
    <property type="entry name" value="Citrate_synth-like_sm_a-sub"/>
</dbReference>
<dbReference type="OrthoDB" id="435022at2759"/>
<dbReference type="Gene3D" id="1.10.230.10">
    <property type="entry name" value="Cytochrome P450-Terp, domain 2"/>
    <property type="match status" value="1"/>
</dbReference>
<dbReference type="eggNOG" id="KOG2617">
    <property type="taxonomic scope" value="Eukaryota"/>
</dbReference>
<dbReference type="PANTHER" id="PTHR11739:SF4">
    <property type="entry name" value="CITRATE SYNTHASE, PEROXISOMAL"/>
    <property type="match status" value="1"/>
</dbReference>
<dbReference type="AlphaFoldDB" id="N1PGK2"/>
<organism evidence="4 5">
    <name type="scientific">Dothistroma septosporum (strain NZE10 / CBS 128990)</name>
    <name type="common">Red band needle blight fungus</name>
    <name type="synonym">Mycosphaerella pini</name>
    <dbReference type="NCBI Taxonomy" id="675120"/>
    <lineage>
        <taxon>Eukaryota</taxon>
        <taxon>Fungi</taxon>
        <taxon>Dikarya</taxon>
        <taxon>Ascomycota</taxon>
        <taxon>Pezizomycotina</taxon>
        <taxon>Dothideomycetes</taxon>
        <taxon>Dothideomycetidae</taxon>
        <taxon>Mycosphaerellales</taxon>
        <taxon>Mycosphaerellaceae</taxon>
        <taxon>Dothistroma</taxon>
    </lineage>
</organism>
<dbReference type="InterPro" id="IPR002020">
    <property type="entry name" value="Citrate_synthase"/>
</dbReference>
<protein>
    <recommendedName>
        <fullName evidence="3">Citrate synthase</fullName>
    </recommendedName>
</protein>
<keyword evidence="5" id="KW-1185">Reference proteome</keyword>
<dbReference type="PANTHER" id="PTHR11739">
    <property type="entry name" value="CITRATE SYNTHASE"/>
    <property type="match status" value="1"/>
</dbReference>
<proteinExistence type="inferred from homology"/>
<gene>
    <name evidence="4" type="ORF">DOTSEDRAFT_73807</name>
</gene>
<accession>N1PGK2</accession>
<dbReference type="Gene3D" id="1.10.580.10">
    <property type="entry name" value="Citrate Synthase, domain 1"/>
    <property type="match status" value="1"/>
</dbReference>
<dbReference type="OMA" id="QGFMAHW"/>
<evidence type="ECO:0000313" key="5">
    <source>
        <dbReference type="Proteomes" id="UP000016933"/>
    </source>
</evidence>
<dbReference type="GO" id="GO:0005759">
    <property type="term" value="C:mitochondrial matrix"/>
    <property type="evidence" value="ECO:0007669"/>
    <property type="project" value="TreeGrafter"/>
</dbReference>
<dbReference type="STRING" id="675120.N1PGK2"/>
<dbReference type="GO" id="GO:0006099">
    <property type="term" value="P:tricarboxylic acid cycle"/>
    <property type="evidence" value="ECO:0007669"/>
    <property type="project" value="TreeGrafter"/>
</dbReference>
<dbReference type="Proteomes" id="UP000016933">
    <property type="component" value="Unassembled WGS sequence"/>
</dbReference>
<dbReference type="EMBL" id="KB446542">
    <property type="protein sequence ID" value="EME41512.1"/>
    <property type="molecule type" value="Genomic_DNA"/>
</dbReference>
<dbReference type="SUPFAM" id="SSF48256">
    <property type="entry name" value="Citrate synthase"/>
    <property type="match status" value="1"/>
</dbReference>
<dbReference type="InterPro" id="IPR016142">
    <property type="entry name" value="Citrate_synth-like_lrg_a-sub"/>
</dbReference>
<keyword evidence="2 3" id="KW-0808">Transferase</keyword>
<evidence type="ECO:0000256" key="1">
    <source>
        <dbReference type="ARBA" id="ARBA00010566"/>
    </source>
</evidence>
<evidence type="ECO:0000313" key="4">
    <source>
        <dbReference type="EMBL" id="EME41512.1"/>
    </source>
</evidence>
<sequence length="473" mass="52808">MAPAATILEPAAVPVHFGNTNRSNGDAVPAKASVPFPLPHANGVNDHTEKPDYLYVFDSRTSKIHNLPVVEGFLRGSDLSSITAPIAGSEGTREQKLAVIDPGFQHTACKESSITSIDGEKGELRYRGVPIEKLFREHDFDATIHLLIWGHLPTQEEKEVFELKLTKALDPPQTVLDVIRSMPPNLDFFSMCTTGVAAYLGTDAQMTASRHRPEMTYHQNLVTTDDAIIRCIAYVATTMAICYCHVKDIEFHPPQEGFTLVENFLHMIGMPDPDKSVSRTIDRLWILIADHELSCSTAAFLHVASTMTDPMTCVLAAMAAGSGPLHAGAIEICYQGLELLGTPELVPAYLEAVKRKEFRLFGYGHRMYKTRDPRAILIEELMETHREKVDANPLLQVAMEIDRQANTDPYFVERKLKLNADFYGCFIYIALGIPREIVPGLMTISRMGGLMAHWRETMSNPIKIWRPMQKYKA</sequence>
<dbReference type="GO" id="GO:0005975">
    <property type="term" value="P:carbohydrate metabolic process"/>
    <property type="evidence" value="ECO:0007669"/>
    <property type="project" value="TreeGrafter"/>
</dbReference>
<dbReference type="InterPro" id="IPR036969">
    <property type="entry name" value="Citrate_synthase_sf"/>
</dbReference>